<dbReference type="PROSITE" id="PS51257">
    <property type="entry name" value="PROKAR_LIPOPROTEIN"/>
    <property type="match status" value="1"/>
</dbReference>
<gene>
    <name evidence="1" type="ORF">SNR37_002025</name>
</gene>
<reference evidence="1 2" key="2">
    <citation type="submission" date="2023-12" db="EMBL/GenBank/DDBJ databases">
        <authorList>
            <consortium name="Cladostephus spongiosus"/>
            <person name="Lorente B."/>
            <person name="Cabral C."/>
            <person name="Frias J."/>
            <person name="Faria J."/>
            <person name="Toubarro D."/>
        </authorList>
    </citation>
    <scope>NUCLEOTIDE SEQUENCE [LARGE SCALE GENOMIC DNA]</scope>
    <source>
        <strain evidence="1 2">ZMCS4</strain>
    </source>
</reference>
<evidence type="ECO:0000313" key="1">
    <source>
        <dbReference type="EMBL" id="MEE1672622.1"/>
    </source>
</evidence>
<evidence type="ECO:0008006" key="3">
    <source>
        <dbReference type="Google" id="ProtNLM"/>
    </source>
</evidence>
<comment type="caution">
    <text evidence="1">The sequence shown here is derived from an EMBL/GenBank/DDBJ whole genome shotgun (WGS) entry which is preliminary data.</text>
</comment>
<name>A0ABU7FZL9_9ALTE</name>
<reference evidence="2" key="1">
    <citation type="submission" date="2023-07" db="EMBL/GenBank/DDBJ databases">
        <title>Draft genome sequence of Agarivorans aestuarii strain ZMCS4, a CAZymes producing bacteria isolated from the marine brown algae Clodostephus spongiosus.</title>
        <authorList>
            <person name="Lorente B."/>
            <person name="Cabral C."/>
            <person name="Frias J."/>
            <person name="Faria J."/>
            <person name="Toubarro D."/>
        </authorList>
    </citation>
    <scope>NUCLEOTIDE SEQUENCE [LARGE SCALE GENOMIC DNA]</scope>
    <source>
        <strain evidence="2">ZMCS4</strain>
    </source>
</reference>
<accession>A0ABU7FZL9</accession>
<dbReference type="SUPFAM" id="SSF55718">
    <property type="entry name" value="SCP-like"/>
    <property type="match status" value="1"/>
</dbReference>
<evidence type="ECO:0000313" key="2">
    <source>
        <dbReference type="Proteomes" id="UP001310248"/>
    </source>
</evidence>
<sequence>MFRLLTYLLVIIPMTVSACGLHQSTGLYFQTEPGSLAVLENIVEARKSNALGNADKPEQFRLYLFMRKLAKDSSNAVSFSLFEAIKGHYRQVLVEPRLKIVSRETRPTQQDLLVVTELDVLDALATGKLSWEQANNQGLIVINGNALDVATLEHWFASLFPAST</sequence>
<dbReference type="RefSeq" id="WP_329774074.1">
    <property type="nucleotide sequence ID" value="NZ_JAYDYW010000004.1"/>
</dbReference>
<keyword evidence="2" id="KW-1185">Reference proteome</keyword>
<dbReference type="EMBL" id="JAYDYW010000004">
    <property type="protein sequence ID" value="MEE1672622.1"/>
    <property type="molecule type" value="Genomic_DNA"/>
</dbReference>
<dbReference type="Proteomes" id="UP001310248">
    <property type="component" value="Unassembled WGS sequence"/>
</dbReference>
<organism evidence="1 2">
    <name type="scientific">Agarivorans aestuarii</name>
    <dbReference type="NCBI Taxonomy" id="1563703"/>
    <lineage>
        <taxon>Bacteria</taxon>
        <taxon>Pseudomonadati</taxon>
        <taxon>Pseudomonadota</taxon>
        <taxon>Gammaproteobacteria</taxon>
        <taxon>Alteromonadales</taxon>
        <taxon>Alteromonadaceae</taxon>
        <taxon>Agarivorans</taxon>
    </lineage>
</organism>
<dbReference type="InterPro" id="IPR036527">
    <property type="entry name" value="SCP2_sterol-bd_dom_sf"/>
</dbReference>
<proteinExistence type="predicted"/>
<protein>
    <recommendedName>
        <fullName evidence="3">Lipoprotein</fullName>
    </recommendedName>
</protein>